<dbReference type="GO" id="GO:0005886">
    <property type="term" value="C:plasma membrane"/>
    <property type="evidence" value="ECO:0007669"/>
    <property type="project" value="TreeGrafter"/>
</dbReference>
<evidence type="ECO:0000256" key="1">
    <source>
        <dbReference type="ARBA" id="ARBA00004141"/>
    </source>
</evidence>
<dbReference type="CDD" id="cd00637">
    <property type="entry name" value="7tm_classA_rhodopsin-like"/>
    <property type="match status" value="1"/>
</dbReference>
<feature type="transmembrane region" description="Helical" evidence="8">
    <location>
        <begin position="68"/>
        <end position="87"/>
    </location>
</feature>
<evidence type="ECO:0000256" key="8">
    <source>
        <dbReference type="SAM" id="Phobius"/>
    </source>
</evidence>
<feature type="transmembrane region" description="Helical" evidence="8">
    <location>
        <begin position="35"/>
        <end position="56"/>
    </location>
</feature>
<proteinExistence type="predicted"/>
<keyword evidence="7" id="KW-0807">Transducer</keyword>
<name>A0A6P8IKH5_ACTTE</name>
<dbReference type="FunFam" id="1.20.1070.10:FF:000291">
    <property type="entry name" value="Predicted protein"/>
    <property type="match status" value="1"/>
</dbReference>
<dbReference type="PRINTS" id="PR00237">
    <property type="entry name" value="GPCRRHODOPSN"/>
</dbReference>
<dbReference type="AlphaFoldDB" id="A0A6P8IKH5"/>
<feature type="domain" description="G-protein coupled receptors family 1 profile" evidence="9">
    <location>
        <begin position="48"/>
        <end position="308"/>
    </location>
</feature>
<sequence>MAEHEVQVNQTFVNTTRNFTLDSNESLEDKDYVKAGAYILVFLTALIGNTIVVVVVRKNFGGRLRSVSYYFIVSLAVADLIMTVGNLPERITRAFTADKWLLGGEIGIAVCKMANFIEKMTILVSISSLTAIAVDRFFNAFSPHRVIITVKRSYIIISLIWILSSIYCIPILVYGNLLQKENGTYCKTRIFFPKWTLWFLPFLIILLGSLFIVFILYFAICAKLWCTKRPGRQRHASKTQPTARGLVNRKVLKMVTVVVVAFYICFLPYWLGWIFCSYHFTPLICNDTYSSVSILFSYVNAALNPIIYVYFSENFRDGFTALFPNLCRRIRKRNKVNPTRPHVTNALAGITLQSVTLYQQSMLSSV</sequence>
<organism evidence="10 11">
    <name type="scientific">Actinia tenebrosa</name>
    <name type="common">Australian red waratah sea anemone</name>
    <dbReference type="NCBI Taxonomy" id="6105"/>
    <lineage>
        <taxon>Eukaryota</taxon>
        <taxon>Metazoa</taxon>
        <taxon>Cnidaria</taxon>
        <taxon>Anthozoa</taxon>
        <taxon>Hexacorallia</taxon>
        <taxon>Actiniaria</taxon>
        <taxon>Actiniidae</taxon>
        <taxon>Actinia</taxon>
    </lineage>
</organism>
<dbReference type="Proteomes" id="UP000515163">
    <property type="component" value="Unplaced"/>
</dbReference>
<feature type="transmembrane region" description="Helical" evidence="8">
    <location>
        <begin position="291"/>
        <end position="311"/>
    </location>
</feature>
<feature type="transmembrane region" description="Helical" evidence="8">
    <location>
        <begin position="153"/>
        <end position="175"/>
    </location>
</feature>
<dbReference type="InterPro" id="IPR017452">
    <property type="entry name" value="GPCR_Rhodpsn_7TM"/>
</dbReference>
<dbReference type="InParanoid" id="A0A6P8IKH5"/>
<protein>
    <submittedName>
        <fullName evidence="11">Orexin receptor type 2-like</fullName>
    </submittedName>
</protein>
<accession>A0A6P8IKH5</accession>
<keyword evidence="6" id="KW-0675">Receptor</keyword>
<evidence type="ECO:0000259" key="9">
    <source>
        <dbReference type="PROSITE" id="PS50262"/>
    </source>
</evidence>
<gene>
    <name evidence="11" type="primary">LOC116302173</name>
</gene>
<keyword evidence="10" id="KW-1185">Reference proteome</keyword>
<feature type="transmembrane region" description="Helical" evidence="8">
    <location>
        <begin position="251"/>
        <end position="271"/>
    </location>
</feature>
<comment type="subcellular location">
    <subcellularLocation>
        <location evidence="1">Membrane</location>
        <topology evidence="1">Multi-pass membrane protein</topology>
    </subcellularLocation>
</comment>
<keyword evidence="2 8" id="KW-0812">Transmembrane</keyword>
<dbReference type="RefSeq" id="XP_031567257.1">
    <property type="nucleotide sequence ID" value="XM_031711397.1"/>
</dbReference>
<keyword evidence="3 8" id="KW-1133">Transmembrane helix</keyword>
<evidence type="ECO:0000256" key="6">
    <source>
        <dbReference type="ARBA" id="ARBA00023170"/>
    </source>
</evidence>
<keyword evidence="5 8" id="KW-0472">Membrane</keyword>
<dbReference type="KEGG" id="aten:116302173"/>
<dbReference type="GO" id="GO:0004930">
    <property type="term" value="F:G protein-coupled receptor activity"/>
    <property type="evidence" value="ECO:0007669"/>
    <property type="project" value="UniProtKB-KW"/>
</dbReference>
<reference evidence="11" key="1">
    <citation type="submission" date="2025-08" db="UniProtKB">
        <authorList>
            <consortium name="RefSeq"/>
        </authorList>
    </citation>
    <scope>IDENTIFICATION</scope>
    <source>
        <tissue evidence="11">Tentacle</tissue>
    </source>
</reference>
<feature type="transmembrane region" description="Helical" evidence="8">
    <location>
        <begin position="195"/>
        <end position="225"/>
    </location>
</feature>
<keyword evidence="4" id="KW-0297">G-protein coupled receptor</keyword>
<dbReference type="GeneID" id="116302173"/>
<dbReference type="OrthoDB" id="5987936at2759"/>
<evidence type="ECO:0000256" key="3">
    <source>
        <dbReference type="ARBA" id="ARBA00022989"/>
    </source>
</evidence>
<dbReference type="PROSITE" id="PS50262">
    <property type="entry name" value="G_PROTEIN_RECEP_F1_2"/>
    <property type="match status" value="1"/>
</dbReference>
<dbReference type="Pfam" id="PF00001">
    <property type="entry name" value="7tm_1"/>
    <property type="match status" value="1"/>
</dbReference>
<evidence type="ECO:0000256" key="2">
    <source>
        <dbReference type="ARBA" id="ARBA00022692"/>
    </source>
</evidence>
<evidence type="ECO:0000256" key="4">
    <source>
        <dbReference type="ARBA" id="ARBA00023040"/>
    </source>
</evidence>
<dbReference type="Gene3D" id="1.20.1070.10">
    <property type="entry name" value="Rhodopsin 7-helix transmembrane proteins"/>
    <property type="match status" value="1"/>
</dbReference>
<dbReference type="PANTHER" id="PTHR45695">
    <property type="entry name" value="LEUCOKININ RECEPTOR-RELATED"/>
    <property type="match status" value="1"/>
</dbReference>
<evidence type="ECO:0000313" key="10">
    <source>
        <dbReference type="Proteomes" id="UP000515163"/>
    </source>
</evidence>
<dbReference type="InterPro" id="IPR000276">
    <property type="entry name" value="GPCR_Rhodpsn"/>
</dbReference>
<dbReference type="SMART" id="SM01381">
    <property type="entry name" value="7TM_GPCR_Srsx"/>
    <property type="match status" value="1"/>
</dbReference>
<evidence type="ECO:0000313" key="11">
    <source>
        <dbReference type="RefSeq" id="XP_031567257.1"/>
    </source>
</evidence>
<dbReference type="SUPFAM" id="SSF81321">
    <property type="entry name" value="Family A G protein-coupled receptor-like"/>
    <property type="match status" value="1"/>
</dbReference>
<evidence type="ECO:0000256" key="7">
    <source>
        <dbReference type="ARBA" id="ARBA00023224"/>
    </source>
</evidence>
<dbReference type="PANTHER" id="PTHR45695:SF9">
    <property type="entry name" value="LEUCOKININ RECEPTOR"/>
    <property type="match status" value="1"/>
</dbReference>
<evidence type="ECO:0000256" key="5">
    <source>
        <dbReference type="ARBA" id="ARBA00023136"/>
    </source>
</evidence>